<organism evidence="2 3">
    <name type="scientific">Nitrospira defluvii</name>
    <dbReference type="NCBI Taxonomy" id="330214"/>
    <lineage>
        <taxon>Bacteria</taxon>
        <taxon>Pseudomonadati</taxon>
        <taxon>Nitrospirota</taxon>
        <taxon>Nitrospiria</taxon>
        <taxon>Nitrospirales</taxon>
        <taxon>Nitrospiraceae</taxon>
        <taxon>Nitrospira</taxon>
    </lineage>
</organism>
<dbReference type="KEGG" id="nde:NIDE3248"/>
<evidence type="ECO:0000313" key="3">
    <source>
        <dbReference type="Proteomes" id="UP000001660"/>
    </source>
</evidence>
<name>D8PI52_9BACT</name>
<gene>
    <name evidence="2" type="ORF">NIDE3248</name>
</gene>
<keyword evidence="3" id="KW-1185">Reference proteome</keyword>
<sequence>MSSGRYKTSDHCNLQESDNGSVTEECSQPDASDQILDVLARPAPSNRTVLDSLHRKSLGDPSYTTQTVLSLESPAWLPSLPSPYCSSRHRLWGA</sequence>
<dbReference type="EMBL" id="FP929003">
    <property type="protein sequence ID" value="CBK42939.1"/>
    <property type="molecule type" value="Genomic_DNA"/>
</dbReference>
<dbReference type="HOGENOM" id="CLU_2380891_0_0_0"/>
<protein>
    <submittedName>
        <fullName evidence="2">Uncharacterized protein</fullName>
    </submittedName>
</protein>
<accession>D8PI52</accession>
<reference evidence="2 3" key="1">
    <citation type="journal article" date="2010" name="Proc. Natl. Acad. Sci. U.S.A.">
        <title>A Nitrospira metagenome illuminates the physiology and evolution of globally important nitrite-oxidizing bacteria.</title>
        <authorList>
            <person name="Lucker S."/>
            <person name="Wagner M."/>
            <person name="Maixner F."/>
            <person name="Pelletier E."/>
            <person name="Koch H."/>
            <person name="Vacherie B."/>
            <person name="Rattei T."/>
            <person name="Sinninghe Damste J."/>
            <person name="Spieck E."/>
            <person name="Le Paslier D."/>
            <person name="Daims H."/>
        </authorList>
    </citation>
    <scope>NUCLEOTIDE SEQUENCE [LARGE SCALE GENOMIC DNA]</scope>
</reference>
<dbReference type="STRING" id="330214.NIDE3248"/>
<feature type="region of interest" description="Disordered" evidence="1">
    <location>
        <begin position="1"/>
        <end position="30"/>
    </location>
</feature>
<evidence type="ECO:0000256" key="1">
    <source>
        <dbReference type="SAM" id="MobiDB-lite"/>
    </source>
</evidence>
<dbReference type="Proteomes" id="UP000001660">
    <property type="component" value="Chromosome"/>
</dbReference>
<dbReference type="AlphaFoldDB" id="D8PI52"/>
<evidence type="ECO:0000313" key="2">
    <source>
        <dbReference type="EMBL" id="CBK42939.1"/>
    </source>
</evidence>
<proteinExistence type="predicted"/>